<dbReference type="InterPro" id="IPR058627">
    <property type="entry name" value="MdtA-like_C"/>
</dbReference>
<name>A0A0V7ZWX4_9CYAN</name>
<dbReference type="Gene3D" id="2.40.30.170">
    <property type="match status" value="1"/>
</dbReference>
<reference evidence="7 8" key="1">
    <citation type="journal article" date="2015" name="Genome Announc.">
        <title>Draft Genome of the Euendolithic (true boring) Cyanobacterium Mastigocoleus testarum strain BC008.</title>
        <authorList>
            <person name="Guida B.S."/>
            <person name="Garcia-Pichel F."/>
        </authorList>
    </citation>
    <scope>NUCLEOTIDE SEQUENCE [LARGE SCALE GENOMIC DNA]</scope>
    <source>
        <strain evidence="7 8">BC008</strain>
    </source>
</reference>
<dbReference type="GO" id="GO:0015562">
    <property type="term" value="F:efflux transmembrane transporter activity"/>
    <property type="evidence" value="ECO:0007669"/>
    <property type="project" value="TreeGrafter"/>
</dbReference>
<dbReference type="InterPro" id="IPR058624">
    <property type="entry name" value="MdtA-like_HH"/>
</dbReference>
<gene>
    <name evidence="7" type="ORF">BC008_01975</name>
</gene>
<dbReference type="GO" id="GO:1990281">
    <property type="term" value="C:efflux pump complex"/>
    <property type="evidence" value="ECO:0007669"/>
    <property type="project" value="TreeGrafter"/>
</dbReference>
<dbReference type="Gene3D" id="2.40.420.20">
    <property type="match status" value="1"/>
</dbReference>
<keyword evidence="2" id="KW-0175">Coiled coil</keyword>
<comment type="caution">
    <text evidence="7">The sequence shown here is derived from an EMBL/GenBank/DDBJ whole genome shotgun (WGS) entry which is preliminary data.</text>
</comment>
<evidence type="ECO:0000313" key="8">
    <source>
        <dbReference type="Proteomes" id="UP000053372"/>
    </source>
</evidence>
<evidence type="ECO:0000259" key="5">
    <source>
        <dbReference type="Pfam" id="PF25917"/>
    </source>
</evidence>
<feature type="coiled-coil region" evidence="2">
    <location>
        <begin position="162"/>
        <end position="210"/>
    </location>
</feature>
<evidence type="ECO:0000259" key="4">
    <source>
        <dbReference type="Pfam" id="PF25876"/>
    </source>
</evidence>
<feature type="domain" description="Multidrug resistance protein MdtA-like alpha-helical hairpin" evidence="4">
    <location>
        <begin position="183"/>
        <end position="250"/>
    </location>
</feature>
<keyword evidence="3" id="KW-1133">Transmembrane helix</keyword>
<keyword evidence="8" id="KW-1185">Reference proteome</keyword>
<evidence type="ECO:0000313" key="7">
    <source>
        <dbReference type="EMBL" id="KST68751.1"/>
    </source>
</evidence>
<evidence type="ECO:0000259" key="6">
    <source>
        <dbReference type="Pfam" id="PF25967"/>
    </source>
</evidence>
<proteinExistence type="predicted"/>
<dbReference type="PANTHER" id="PTHR30469:SF15">
    <property type="entry name" value="HLYD FAMILY OF SECRETION PROTEINS"/>
    <property type="match status" value="1"/>
</dbReference>
<dbReference type="Gene3D" id="1.10.287.470">
    <property type="entry name" value="Helix hairpin bin"/>
    <property type="match status" value="1"/>
</dbReference>
<evidence type="ECO:0000256" key="2">
    <source>
        <dbReference type="SAM" id="Coils"/>
    </source>
</evidence>
<protein>
    <submittedName>
        <fullName evidence="7">RND transporter MFP subunit</fullName>
    </submittedName>
</protein>
<evidence type="ECO:0000256" key="3">
    <source>
        <dbReference type="SAM" id="Phobius"/>
    </source>
</evidence>
<dbReference type="RefSeq" id="WP_027844542.1">
    <property type="nucleotide sequence ID" value="NZ_LMTZ01000047.1"/>
</dbReference>
<feature type="domain" description="Multidrug resistance protein MdtA-like C-terminal permuted SH3" evidence="6">
    <location>
        <begin position="440"/>
        <end position="485"/>
    </location>
</feature>
<dbReference type="PANTHER" id="PTHR30469">
    <property type="entry name" value="MULTIDRUG RESISTANCE PROTEIN MDTA"/>
    <property type="match status" value="1"/>
</dbReference>
<dbReference type="Pfam" id="PF25967">
    <property type="entry name" value="RND-MFP_C"/>
    <property type="match status" value="1"/>
</dbReference>
<dbReference type="Gene3D" id="2.40.50.100">
    <property type="match status" value="1"/>
</dbReference>
<keyword evidence="3" id="KW-0812">Transmembrane</keyword>
<dbReference type="AlphaFoldDB" id="A0A0V7ZWX4"/>
<feature type="transmembrane region" description="Helical" evidence="3">
    <location>
        <begin position="43"/>
        <end position="60"/>
    </location>
</feature>
<dbReference type="Pfam" id="PF25917">
    <property type="entry name" value="BSH_RND"/>
    <property type="match status" value="1"/>
</dbReference>
<dbReference type="InterPro" id="IPR058625">
    <property type="entry name" value="MdtA-like_BSH"/>
</dbReference>
<dbReference type="Proteomes" id="UP000053372">
    <property type="component" value="Unassembled WGS sequence"/>
</dbReference>
<keyword evidence="1" id="KW-0813">Transport</keyword>
<accession>A0A0V7ZWX4</accession>
<dbReference type="Pfam" id="PF25876">
    <property type="entry name" value="HH_MFP_RND"/>
    <property type="match status" value="1"/>
</dbReference>
<dbReference type="OrthoDB" id="9806939at2"/>
<feature type="domain" description="Multidrug resistance protein MdtA-like barrel-sandwich hybrid" evidence="5">
    <location>
        <begin position="127"/>
        <end position="301"/>
    </location>
</feature>
<organism evidence="7 8">
    <name type="scientific">Mastigocoleus testarum BC008</name>
    <dbReference type="NCBI Taxonomy" id="371196"/>
    <lineage>
        <taxon>Bacteria</taxon>
        <taxon>Bacillati</taxon>
        <taxon>Cyanobacteriota</taxon>
        <taxon>Cyanophyceae</taxon>
        <taxon>Nostocales</taxon>
        <taxon>Hapalosiphonaceae</taxon>
        <taxon>Mastigocoleus</taxon>
    </lineage>
</organism>
<evidence type="ECO:0000256" key="1">
    <source>
        <dbReference type="ARBA" id="ARBA00022448"/>
    </source>
</evidence>
<dbReference type="EMBL" id="LMTZ01000047">
    <property type="protein sequence ID" value="KST68751.1"/>
    <property type="molecule type" value="Genomic_DNA"/>
</dbReference>
<sequence>MTIEQHKSIEKASESVDNVDASQSVGKVNVSQFKKNITSQSKWLLLSGAIFLFAGGIILWRSVPSSQKPSEEIKNNLNQGRLTVRTVPVTVGSIQAWVYGDATVNAVTKKHLTFQAEGTIDYIKKVKGRDLREGDRVKKGQLLARVDRRKHDADITVAAAGHIEAKNQVRDAVASLRQAEESLAQAKAELQKAITDKNFAQADLKRYQELFAEGAVEKRELDLKETNYKNAQAGEITAEAGVRSAQAQLAAAKTRVDTAEAGVKSANAKLTQSNVQSEDTEIVAPFNGIISRLNIREGDYWTPQRVNAGAEYQSIIERLPIIVIDPNRFEVNVELPAFQGAKVKRGQRAFIILDRERSKANSGRITGEDLMKLASAQGKVFSVSPSVSPGERSVRVTIRINEGISNIQDGEQVSAWIATDEKSRATVAPFNAFVFRDRKSYGFVVNEEKGIVEQREIKAGIEGLAKQEILQGVKPGEKLVTDGKNRLVNGAPVEIIP</sequence>
<keyword evidence="3" id="KW-0472">Membrane</keyword>
<dbReference type="SUPFAM" id="SSF111369">
    <property type="entry name" value="HlyD-like secretion proteins"/>
    <property type="match status" value="2"/>
</dbReference>